<feature type="non-terminal residue" evidence="3">
    <location>
        <position position="127"/>
    </location>
</feature>
<protein>
    <submittedName>
        <fullName evidence="3">Uncharacterized protein</fullName>
    </submittedName>
</protein>
<feature type="chain" id="PRO_5038548363" evidence="2">
    <location>
        <begin position="21"/>
        <end position="127"/>
    </location>
</feature>
<gene>
    <name evidence="3" type="ORF">AVDCRST_MAG54-3810</name>
</gene>
<reference evidence="3" key="1">
    <citation type="submission" date="2020-02" db="EMBL/GenBank/DDBJ databases">
        <authorList>
            <person name="Meier V. D."/>
        </authorList>
    </citation>
    <scope>NUCLEOTIDE SEQUENCE</scope>
    <source>
        <strain evidence="3">AVDCRST_MAG54</strain>
    </source>
</reference>
<evidence type="ECO:0000256" key="1">
    <source>
        <dbReference type="SAM" id="MobiDB-lite"/>
    </source>
</evidence>
<name>A0A6J4JP48_9PSEU</name>
<evidence type="ECO:0000313" key="3">
    <source>
        <dbReference type="EMBL" id="CAA9283407.1"/>
    </source>
</evidence>
<dbReference type="EMBL" id="CADCTH010000486">
    <property type="protein sequence ID" value="CAA9283407.1"/>
    <property type="molecule type" value="Genomic_DNA"/>
</dbReference>
<accession>A0A6J4JP48</accession>
<proteinExistence type="predicted"/>
<evidence type="ECO:0000256" key="2">
    <source>
        <dbReference type="SAM" id="SignalP"/>
    </source>
</evidence>
<sequence>MTACAFVLVLAGLVAVFAGAVGADRAAALRLATESTASDPGPAEAPSVAPPEAPSEAPSPSPTEEPEPSPAVAPGEERVPDAASATSLALLPGWRVVPSQDVVEVPQGRFTGGTVLQRGPGTVVLVG</sequence>
<keyword evidence="2" id="KW-0732">Signal</keyword>
<dbReference type="AlphaFoldDB" id="A0A6J4JP48"/>
<feature type="compositionally biased region" description="Pro residues" evidence="1">
    <location>
        <begin position="48"/>
        <end position="71"/>
    </location>
</feature>
<feature type="signal peptide" evidence="2">
    <location>
        <begin position="1"/>
        <end position="20"/>
    </location>
</feature>
<feature type="region of interest" description="Disordered" evidence="1">
    <location>
        <begin position="33"/>
        <end position="84"/>
    </location>
</feature>
<organism evidence="3">
    <name type="scientific">uncultured Actinomycetospora sp</name>
    <dbReference type="NCBI Taxonomy" id="1135996"/>
    <lineage>
        <taxon>Bacteria</taxon>
        <taxon>Bacillati</taxon>
        <taxon>Actinomycetota</taxon>
        <taxon>Actinomycetes</taxon>
        <taxon>Pseudonocardiales</taxon>
        <taxon>Pseudonocardiaceae</taxon>
        <taxon>Actinomycetospora</taxon>
        <taxon>environmental samples</taxon>
    </lineage>
</organism>